<dbReference type="EMBL" id="JADKPN010000002">
    <property type="protein sequence ID" value="MBF4762779.1"/>
    <property type="molecule type" value="Genomic_DNA"/>
</dbReference>
<keyword evidence="3" id="KW-1185">Reference proteome</keyword>
<name>A0A930YHA2_9ACTN</name>
<reference evidence="2" key="1">
    <citation type="submission" date="2020-11" db="EMBL/GenBank/DDBJ databases">
        <title>Nocardioides sp. nov., isolated from Soil of Cynanchum wilfordii Hemsley rhizosphere.</title>
        <authorList>
            <person name="Lee J.-S."/>
            <person name="Suh M.K."/>
            <person name="Kim J.-S."/>
        </authorList>
    </citation>
    <scope>NUCLEOTIDE SEQUENCE</scope>
    <source>
        <strain evidence="2">KCTC 19275</strain>
    </source>
</reference>
<evidence type="ECO:0000313" key="2">
    <source>
        <dbReference type="EMBL" id="MBF4762779.1"/>
    </source>
</evidence>
<dbReference type="AlphaFoldDB" id="A0A930YHA2"/>
<comment type="caution">
    <text evidence="2">The sequence shown here is derived from an EMBL/GenBank/DDBJ whole genome shotgun (WGS) entry which is preliminary data.</text>
</comment>
<dbReference type="Proteomes" id="UP000640489">
    <property type="component" value="Unassembled WGS sequence"/>
</dbReference>
<protein>
    <submittedName>
        <fullName evidence="2">Uncharacterized protein</fullName>
    </submittedName>
</protein>
<gene>
    <name evidence="2" type="ORF">ISU07_06540</name>
</gene>
<sequence>MGYCRCCGLDNAIFSPRKAFNDLPQAAIVCDLCARHQGSDAHDLRKALTIHRDMAAEHERERVEALEDRHASSLAQKDSLLAGKDAEIASLREELDQRPVQVVEKWVDGDELRAAHVGAAAAYHSRDHAFRQMCLIHMKHHEVSGERCSCGRSIADCDVVAILEGYRALMRWERRQEERRGKGLSHELPWEYVQNLGGREPGDDPHEFDPYPYATGS</sequence>
<dbReference type="RefSeq" id="WP_194705955.1">
    <property type="nucleotide sequence ID" value="NZ_JADKPN010000002.1"/>
</dbReference>
<accession>A0A930YHA2</accession>
<evidence type="ECO:0000256" key="1">
    <source>
        <dbReference type="SAM" id="MobiDB-lite"/>
    </source>
</evidence>
<feature type="region of interest" description="Disordered" evidence="1">
    <location>
        <begin position="195"/>
        <end position="217"/>
    </location>
</feature>
<proteinExistence type="predicted"/>
<organism evidence="2 3">
    <name type="scientific">Nocardioides islandensis</name>
    <dbReference type="NCBI Taxonomy" id="433663"/>
    <lineage>
        <taxon>Bacteria</taxon>
        <taxon>Bacillati</taxon>
        <taxon>Actinomycetota</taxon>
        <taxon>Actinomycetes</taxon>
        <taxon>Propionibacteriales</taxon>
        <taxon>Nocardioidaceae</taxon>
        <taxon>Nocardioides</taxon>
    </lineage>
</organism>
<evidence type="ECO:0000313" key="3">
    <source>
        <dbReference type="Proteomes" id="UP000640489"/>
    </source>
</evidence>
<feature type="compositionally biased region" description="Basic and acidic residues" evidence="1">
    <location>
        <begin position="200"/>
        <end position="209"/>
    </location>
</feature>